<dbReference type="RefSeq" id="WP_063873774.1">
    <property type="nucleotide sequence ID" value="NZ_CAWMRI010000231.1"/>
</dbReference>
<dbReference type="Pfam" id="PF13470">
    <property type="entry name" value="PIN_3"/>
    <property type="match status" value="1"/>
</dbReference>
<dbReference type="SUPFAM" id="SSF88723">
    <property type="entry name" value="PIN domain-like"/>
    <property type="match status" value="1"/>
</dbReference>
<evidence type="ECO:0000259" key="1">
    <source>
        <dbReference type="Pfam" id="PF13470"/>
    </source>
</evidence>
<dbReference type="Proteomes" id="UP000076555">
    <property type="component" value="Unassembled WGS sequence"/>
</dbReference>
<sequence>MIRILLDADLILEALMNRQEFTEDIRQLLDRVHPFIQMYITDVGWQKIYAYARCLKNSKIAEIVVFWLKGKIEVCQIDQHILQKARSLPLRDFESAVEFSCARYWQLDAIVTHKQEDFAVPTNKLWLWSIADLCLRANLENQLQATISS</sequence>
<name>A0A166INZ4_NODSP</name>
<dbReference type="InterPro" id="IPR002716">
    <property type="entry name" value="PIN_dom"/>
</dbReference>
<organism evidence="2 3">
    <name type="scientific">Nodularia spumigena CENA596</name>
    <dbReference type="NCBI Taxonomy" id="1819295"/>
    <lineage>
        <taxon>Bacteria</taxon>
        <taxon>Bacillati</taxon>
        <taxon>Cyanobacteriota</taxon>
        <taxon>Cyanophyceae</taxon>
        <taxon>Nostocales</taxon>
        <taxon>Nodulariaceae</taxon>
        <taxon>Nodularia</taxon>
    </lineage>
</organism>
<accession>A0A166INZ4</accession>
<evidence type="ECO:0000313" key="2">
    <source>
        <dbReference type="EMBL" id="KZL48648.1"/>
    </source>
</evidence>
<proteinExistence type="predicted"/>
<reference evidence="2 3" key="1">
    <citation type="submission" date="2016-04" db="EMBL/GenBank/DDBJ databases">
        <title>Draft Genome Assembly of the Bloom-forming Cyanobacterium Nodularia spumigena Strain CENA596 in Shrimp Production Ponds.</title>
        <authorList>
            <person name="Popin R.V."/>
            <person name="Rigonato J."/>
            <person name="Abreu V.A."/>
            <person name="Andreote A.P."/>
            <person name="Silveira S.B."/>
            <person name="Odebrecht C."/>
            <person name="Fiore M.F."/>
        </authorList>
    </citation>
    <scope>NUCLEOTIDE SEQUENCE [LARGE SCALE GENOMIC DNA]</scope>
    <source>
        <strain evidence="2 3">CENA596</strain>
    </source>
</reference>
<feature type="domain" description="PIN" evidence="1">
    <location>
        <begin position="3"/>
        <end position="113"/>
    </location>
</feature>
<gene>
    <name evidence="2" type="ORF">A2T98_16905</name>
</gene>
<protein>
    <recommendedName>
        <fullName evidence="1">PIN domain-containing protein</fullName>
    </recommendedName>
</protein>
<dbReference type="EMBL" id="LWAJ01000231">
    <property type="protein sequence ID" value="KZL48648.1"/>
    <property type="molecule type" value="Genomic_DNA"/>
</dbReference>
<dbReference type="InterPro" id="IPR029060">
    <property type="entry name" value="PIN-like_dom_sf"/>
</dbReference>
<dbReference type="OrthoDB" id="9787727at2"/>
<dbReference type="AlphaFoldDB" id="A0A166INZ4"/>
<comment type="caution">
    <text evidence="2">The sequence shown here is derived from an EMBL/GenBank/DDBJ whole genome shotgun (WGS) entry which is preliminary data.</text>
</comment>
<evidence type="ECO:0000313" key="3">
    <source>
        <dbReference type="Proteomes" id="UP000076555"/>
    </source>
</evidence>